<keyword evidence="8 16" id="KW-0418">Kinase</keyword>
<dbReference type="Pfam" id="PF02518">
    <property type="entry name" value="HATPase_c"/>
    <property type="match status" value="1"/>
</dbReference>
<evidence type="ECO:0000313" key="16">
    <source>
        <dbReference type="EMBL" id="TFZ03596.1"/>
    </source>
</evidence>
<dbReference type="PRINTS" id="PR00344">
    <property type="entry name" value="BCTRLSENSOR"/>
</dbReference>
<evidence type="ECO:0000313" key="17">
    <source>
        <dbReference type="Proteomes" id="UP000297839"/>
    </source>
</evidence>
<accession>A0A4Z0BW98</accession>
<dbReference type="AlphaFoldDB" id="A0A4Z0BW98"/>
<protein>
    <recommendedName>
        <fullName evidence="3">histidine kinase</fullName>
        <ecNumber evidence="3">2.7.13.3</ecNumber>
    </recommendedName>
</protein>
<dbReference type="RefSeq" id="WP_135249221.1">
    <property type="nucleotide sequence ID" value="NZ_SMLK01000002.1"/>
</dbReference>
<evidence type="ECO:0000256" key="5">
    <source>
        <dbReference type="ARBA" id="ARBA00022679"/>
    </source>
</evidence>
<evidence type="ECO:0000256" key="8">
    <source>
        <dbReference type="ARBA" id="ARBA00022777"/>
    </source>
</evidence>
<sequence>MHILSSGPMCSLRRALLLWLVPLFLIVGAASAAFSYWSYNRMVGEFLDEQMMQLGDSIVMQDERVALPPVTTERVHKWGSYIAQVWTPEGRLERASLAGVDVPLGRSPGFQDFMVDGSPWRAYTTPPAKGTGNRVQIVQSGEFRRQLAVERAGAALAPVMILLPLAILILWGVAAKLSREVHNIGRAAAEQDVNDIHELPMTRVPAEVAPLVESFNDLLARLRDAFETKRRFVQDAAHELRTPITAVALQLENVRRDLPPGACLDSFSQLQAGVSRAQRLVDQLLKLLRNDTRAAQEAPVMVDLQAQVHQSIDGLIALADQQGIDLGFVSDGAPLPAPLLRCAAGDLRSLLDNLIENALRYTPQGGVVDVRLAATPRGPVIEVVDTGPGIPQDQLGRVFDRFFRVPGTGPRGSGLGLSIAQSAAQRCGLRVVLRNRDDRSGLIARIEPAAATAGHAPARPLSPAVA</sequence>
<proteinExistence type="predicted"/>
<reference evidence="16 17" key="1">
    <citation type="submission" date="2019-03" db="EMBL/GenBank/DDBJ databases">
        <title>Ramlibacter sp. 18x22-1, whole genome shotgun sequence.</title>
        <authorList>
            <person name="Zhang X."/>
            <person name="Feng G."/>
            <person name="Zhu H."/>
        </authorList>
    </citation>
    <scope>NUCLEOTIDE SEQUENCE [LARGE SCALE GENOMIC DNA]</scope>
    <source>
        <strain evidence="16 17">18x22-1</strain>
    </source>
</reference>
<keyword evidence="9" id="KW-0067">ATP-binding</keyword>
<evidence type="ECO:0000256" key="12">
    <source>
        <dbReference type="ARBA" id="ARBA00023136"/>
    </source>
</evidence>
<keyword evidence="11" id="KW-0902">Two-component regulatory system</keyword>
<keyword evidence="10 13" id="KW-1133">Transmembrane helix</keyword>
<dbReference type="InterPro" id="IPR005467">
    <property type="entry name" value="His_kinase_dom"/>
</dbReference>
<evidence type="ECO:0000256" key="6">
    <source>
        <dbReference type="ARBA" id="ARBA00022692"/>
    </source>
</evidence>
<dbReference type="PROSITE" id="PS50109">
    <property type="entry name" value="HIS_KIN"/>
    <property type="match status" value="1"/>
</dbReference>
<dbReference type="Proteomes" id="UP000297839">
    <property type="component" value="Unassembled WGS sequence"/>
</dbReference>
<dbReference type="InterPro" id="IPR003594">
    <property type="entry name" value="HATPase_dom"/>
</dbReference>
<dbReference type="EC" id="2.7.13.3" evidence="3"/>
<comment type="subcellular location">
    <subcellularLocation>
        <location evidence="2">Membrane</location>
        <topology evidence="2">Multi-pass membrane protein</topology>
    </subcellularLocation>
</comment>
<dbReference type="PANTHER" id="PTHR45436:SF14">
    <property type="entry name" value="SENSOR PROTEIN QSEC"/>
    <property type="match status" value="1"/>
</dbReference>
<dbReference type="SMART" id="SM00387">
    <property type="entry name" value="HATPase_c"/>
    <property type="match status" value="1"/>
</dbReference>
<dbReference type="InterPro" id="IPR003661">
    <property type="entry name" value="HisK_dim/P_dom"/>
</dbReference>
<comment type="catalytic activity">
    <reaction evidence="1">
        <text>ATP + protein L-histidine = ADP + protein N-phospho-L-histidine.</text>
        <dbReference type="EC" id="2.7.13.3"/>
    </reaction>
</comment>
<keyword evidence="17" id="KW-1185">Reference proteome</keyword>
<feature type="domain" description="HAMP" evidence="15">
    <location>
        <begin position="197"/>
        <end position="227"/>
    </location>
</feature>
<evidence type="ECO:0000256" key="9">
    <source>
        <dbReference type="ARBA" id="ARBA00022840"/>
    </source>
</evidence>
<dbReference type="Gene3D" id="3.30.565.10">
    <property type="entry name" value="Histidine kinase-like ATPase, C-terminal domain"/>
    <property type="match status" value="1"/>
</dbReference>
<dbReference type="SUPFAM" id="SSF47384">
    <property type="entry name" value="Homodimeric domain of signal transducing histidine kinase"/>
    <property type="match status" value="1"/>
</dbReference>
<feature type="domain" description="Histidine kinase" evidence="14">
    <location>
        <begin position="235"/>
        <end position="452"/>
    </location>
</feature>
<keyword evidence="5" id="KW-0808">Transferase</keyword>
<keyword evidence="4" id="KW-0597">Phosphoprotein</keyword>
<dbReference type="InterPro" id="IPR050428">
    <property type="entry name" value="TCS_sensor_his_kinase"/>
</dbReference>
<dbReference type="InterPro" id="IPR036097">
    <property type="entry name" value="HisK_dim/P_sf"/>
</dbReference>
<organism evidence="16 17">
    <name type="scientific">Ramlibacter humi</name>
    <dbReference type="NCBI Taxonomy" id="2530451"/>
    <lineage>
        <taxon>Bacteria</taxon>
        <taxon>Pseudomonadati</taxon>
        <taxon>Pseudomonadota</taxon>
        <taxon>Betaproteobacteria</taxon>
        <taxon>Burkholderiales</taxon>
        <taxon>Comamonadaceae</taxon>
        <taxon>Ramlibacter</taxon>
    </lineage>
</organism>
<evidence type="ECO:0000256" key="7">
    <source>
        <dbReference type="ARBA" id="ARBA00022741"/>
    </source>
</evidence>
<dbReference type="GO" id="GO:0005886">
    <property type="term" value="C:plasma membrane"/>
    <property type="evidence" value="ECO:0007669"/>
    <property type="project" value="TreeGrafter"/>
</dbReference>
<evidence type="ECO:0000256" key="2">
    <source>
        <dbReference type="ARBA" id="ARBA00004141"/>
    </source>
</evidence>
<dbReference type="SUPFAM" id="SSF55874">
    <property type="entry name" value="ATPase domain of HSP90 chaperone/DNA topoisomerase II/histidine kinase"/>
    <property type="match status" value="1"/>
</dbReference>
<evidence type="ECO:0000256" key="11">
    <source>
        <dbReference type="ARBA" id="ARBA00023012"/>
    </source>
</evidence>
<dbReference type="Pfam" id="PF00512">
    <property type="entry name" value="HisKA"/>
    <property type="match status" value="1"/>
</dbReference>
<dbReference type="PROSITE" id="PS50885">
    <property type="entry name" value="HAMP"/>
    <property type="match status" value="1"/>
</dbReference>
<dbReference type="Gene3D" id="1.10.287.130">
    <property type="match status" value="1"/>
</dbReference>
<evidence type="ECO:0000256" key="13">
    <source>
        <dbReference type="SAM" id="Phobius"/>
    </source>
</evidence>
<comment type="caution">
    <text evidence="16">The sequence shown here is derived from an EMBL/GenBank/DDBJ whole genome shotgun (WGS) entry which is preliminary data.</text>
</comment>
<keyword evidence="7" id="KW-0547">Nucleotide-binding</keyword>
<dbReference type="PANTHER" id="PTHR45436">
    <property type="entry name" value="SENSOR HISTIDINE KINASE YKOH"/>
    <property type="match status" value="1"/>
</dbReference>
<dbReference type="CDD" id="cd00082">
    <property type="entry name" value="HisKA"/>
    <property type="match status" value="1"/>
</dbReference>
<evidence type="ECO:0000256" key="1">
    <source>
        <dbReference type="ARBA" id="ARBA00000085"/>
    </source>
</evidence>
<evidence type="ECO:0000256" key="3">
    <source>
        <dbReference type="ARBA" id="ARBA00012438"/>
    </source>
</evidence>
<name>A0A4Z0BW98_9BURK</name>
<evidence type="ECO:0000259" key="15">
    <source>
        <dbReference type="PROSITE" id="PS50885"/>
    </source>
</evidence>
<dbReference type="SMART" id="SM00388">
    <property type="entry name" value="HisKA"/>
    <property type="match status" value="1"/>
</dbReference>
<gene>
    <name evidence="16" type="ORF">EZ216_07965</name>
</gene>
<dbReference type="InterPro" id="IPR003660">
    <property type="entry name" value="HAMP_dom"/>
</dbReference>
<keyword evidence="12 13" id="KW-0472">Membrane</keyword>
<dbReference type="InterPro" id="IPR036890">
    <property type="entry name" value="HATPase_C_sf"/>
</dbReference>
<dbReference type="GO" id="GO:0000155">
    <property type="term" value="F:phosphorelay sensor kinase activity"/>
    <property type="evidence" value="ECO:0007669"/>
    <property type="project" value="InterPro"/>
</dbReference>
<evidence type="ECO:0000256" key="10">
    <source>
        <dbReference type="ARBA" id="ARBA00022989"/>
    </source>
</evidence>
<feature type="transmembrane region" description="Helical" evidence="13">
    <location>
        <begin position="152"/>
        <end position="174"/>
    </location>
</feature>
<dbReference type="GO" id="GO:0005524">
    <property type="term" value="F:ATP binding"/>
    <property type="evidence" value="ECO:0007669"/>
    <property type="project" value="UniProtKB-KW"/>
</dbReference>
<evidence type="ECO:0000259" key="14">
    <source>
        <dbReference type="PROSITE" id="PS50109"/>
    </source>
</evidence>
<keyword evidence="6 13" id="KW-0812">Transmembrane</keyword>
<dbReference type="EMBL" id="SMLK01000002">
    <property type="protein sequence ID" value="TFZ03596.1"/>
    <property type="molecule type" value="Genomic_DNA"/>
</dbReference>
<dbReference type="InterPro" id="IPR004358">
    <property type="entry name" value="Sig_transdc_His_kin-like_C"/>
</dbReference>
<dbReference type="CDD" id="cd00075">
    <property type="entry name" value="HATPase"/>
    <property type="match status" value="1"/>
</dbReference>
<dbReference type="OrthoDB" id="8554694at2"/>
<evidence type="ECO:0000256" key="4">
    <source>
        <dbReference type="ARBA" id="ARBA00022553"/>
    </source>
</evidence>